<gene>
    <name evidence="1" type="ORF">DHETER_LOCUS6569</name>
</gene>
<evidence type="ECO:0000313" key="1">
    <source>
        <dbReference type="EMBL" id="CAG8583444.1"/>
    </source>
</evidence>
<evidence type="ECO:0000313" key="2">
    <source>
        <dbReference type="Proteomes" id="UP000789702"/>
    </source>
</evidence>
<sequence>MSPYANIGRPISSIRYRQCAPMPSTKSPNNSRTPIMIEVVSHLTSRLSQSCSGPLKLNNERPDLMSKELPHVAHPLPFSLEPRTLGCRLPIPPFRGHIVNRVYYGLKSFGFLPSTNLSISCCEAAFAPPAVPKALGVSGNLIVLLTLDFRPLYTTVTMVTSVSNDH</sequence>
<proteinExistence type="predicted"/>
<name>A0ACA9MDK5_9GLOM</name>
<dbReference type="EMBL" id="CAJVPU010008397">
    <property type="protein sequence ID" value="CAG8583444.1"/>
    <property type="molecule type" value="Genomic_DNA"/>
</dbReference>
<comment type="caution">
    <text evidence="1">The sequence shown here is derived from an EMBL/GenBank/DDBJ whole genome shotgun (WGS) entry which is preliminary data.</text>
</comment>
<accession>A0ACA9MDK5</accession>
<keyword evidence="2" id="KW-1185">Reference proteome</keyword>
<protein>
    <submittedName>
        <fullName evidence="1">520_t:CDS:1</fullName>
    </submittedName>
</protein>
<dbReference type="Proteomes" id="UP000789702">
    <property type="component" value="Unassembled WGS sequence"/>
</dbReference>
<reference evidence="1" key="1">
    <citation type="submission" date="2021-06" db="EMBL/GenBank/DDBJ databases">
        <authorList>
            <person name="Kallberg Y."/>
            <person name="Tangrot J."/>
            <person name="Rosling A."/>
        </authorList>
    </citation>
    <scope>NUCLEOTIDE SEQUENCE</scope>
    <source>
        <strain evidence="1">IL203A</strain>
    </source>
</reference>
<organism evidence="1 2">
    <name type="scientific">Dentiscutata heterogama</name>
    <dbReference type="NCBI Taxonomy" id="1316150"/>
    <lineage>
        <taxon>Eukaryota</taxon>
        <taxon>Fungi</taxon>
        <taxon>Fungi incertae sedis</taxon>
        <taxon>Mucoromycota</taxon>
        <taxon>Glomeromycotina</taxon>
        <taxon>Glomeromycetes</taxon>
        <taxon>Diversisporales</taxon>
        <taxon>Gigasporaceae</taxon>
        <taxon>Dentiscutata</taxon>
    </lineage>
</organism>